<dbReference type="SUPFAM" id="SSF53300">
    <property type="entry name" value="vWA-like"/>
    <property type="match status" value="1"/>
</dbReference>
<feature type="domain" description="VWFA" evidence="3">
    <location>
        <begin position="344"/>
        <end position="522"/>
    </location>
</feature>
<protein>
    <submittedName>
        <fullName evidence="4">VWA domain-containing protein</fullName>
    </submittedName>
</protein>
<evidence type="ECO:0000256" key="1">
    <source>
        <dbReference type="SAM" id="MobiDB-lite"/>
    </source>
</evidence>
<proteinExistence type="predicted"/>
<evidence type="ECO:0000313" key="5">
    <source>
        <dbReference type="Proteomes" id="UP000315252"/>
    </source>
</evidence>
<dbReference type="EMBL" id="VHSH01000001">
    <property type="protein sequence ID" value="TQV83179.1"/>
    <property type="molecule type" value="Genomic_DNA"/>
</dbReference>
<feature type="transmembrane region" description="Helical" evidence="2">
    <location>
        <begin position="75"/>
        <end position="95"/>
    </location>
</feature>
<evidence type="ECO:0000313" key="4">
    <source>
        <dbReference type="EMBL" id="TQV83179.1"/>
    </source>
</evidence>
<reference evidence="4 5" key="1">
    <citation type="submission" date="2019-06" db="EMBL/GenBank/DDBJ databases">
        <title>Whole genome sequence for Rhodospirillaceae sp. R148.</title>
        <authorList>
            <person name="Wang G."/>
        </authorList>
    </citation>
    <scope>NUCLEOTIDE SEQUENCE [LARGE SCALE GENOMIC DNA]</scope>
    <source>
        <strain evidence="4 5">R148</strain>
    </source>
</reference>
<keyword evidence="2" id="KW-0472">Membrane</keyword>
<keyword evidence="2" id="KW-1133">Transmembrane helix</keyword>
<dbReference type="InterPro" id="IPR022156">
    <property type="entry name" value="Uncharacterised_YfbK_N"/>
</dbReference>
<dbReference type="Proteomes" id="UP000315252">
    <property type="component" value="Unassembled WGS sequence"/>
</dbReference>
<dbReference type="Pfam" id="PF12034">
    <property type="entry name" value="YfbK_C"/>
    <property type="match status" value="1"/>
</dbReference>
<dbReference type="PANTHER" id="PTHR10579">
    <property type="entry name" value="CALCIUM-ACTIVATED CHLORIDE CHANNEL REGULATOR"/>
    <property type="match status" value="1"/>
</dbReference>
<evidence type="ECO:0000256" key="2">
    <source>
        <dbReference type="SAM" id="Phobius"/>
    </source>
</evidence>
<keyword evidence="5" id="KW-1185">Reference proteome</keyword>
<dbReference type="PANTHER" id="PTHR10579:SF43">
    <property type="entry name" value="ZINC FINGER (C3HC4-TYPE RING FINGER) FAMILY PROTEIN"/>
    <property type="match status" value="1"/>
</dbReference>
<organism evidence="4 5">
    <name type="scientific">Denitrobaculum tricleocarpae</name>
    <dbReference type="NCBI Taxonomy" id="2591009"/>
    <lineage>
        <taxon>Bacteria</taxon>
        <taxon>Pseudomonadati</taxon>
        <taxon>Pseudomonadota</taxon>
        <taxon>Alphaproteobacteria</taxon>
        <taxon>Rhodospirillales</taxon>
        <taxon>Rhodospirillaceae</taxon>
        <taxon>Denitrobaculum</taxon>
    </lineage>
</organism>
<dbReference type="Pfam" id="PF00092">
    <property type="entry name" value="VWA"/>
    <property type="match status" value="1"/>
</dbReference>
<dbReference type="SMART" id="SM00327">
    <property type="entry name" value="VWA"/>
    <property type="match status" value="1"/>
</dbReference>
<dbReference type="PROSITE" id="PS50234">
    <property type="entry name" value="VWFA"/>
    <property type="match status" value="1"/>
</dbReference>
<dbReference type="Pfam" id="PF12450">
    <property type="entry name" value="vWF_A"/>
    <property type="match status" value="1"/>
</dbReference>
<gene>
    <name evidence="4" type="ORF">FKG95_00835</name>
</gene>
<dbReference type="InterPro" id="IPR002035">
    <property type="entry name" value="VWF_A"/>
</dbReference>
<sequence length="712" mass="77377">MSDELERMRGAFRHQKSVRPDAAARQTALRAAMDAFQKDNSEVRQGTGIGARLRERSMNLLTALKRKPMMNFAHLNLRYTLAGGVSLAVLAFVVVNVEQIEHALIDTASEYEIDEARFPAAREKVAAVPAAEPAAKPAPTPEHAPTLEPELAPEPEPEIQGLADQSAPSPAASKPKASQEALARGAPPPSTVGPATGQAVIEERVQRFVFTPQQAPSQGIRKSNEVVIPQYQDQGRDSFSNIVPNPLKLVTQYPVSTFSVDVDTASYAFVRGALNRGVLPQKDAVRVEELINYFDYNYQASDSREEPFKANVSIMPSPWNLDRKLLRIGIKGYELPKTEAPRANLVFLIDTSGSMNAPDKLPLLRNSFKLLLSSLKPDDTVAIVAYAGSAGTVLEPTQAADKNKILAALDRLSAGGSTAGAEGIRQAYQLAERQLDESGVNRVILATDGDFNVGISDPDELKSFVERKRKTGVTLSVLGFGHGNYNDELMQTLAQNGNGNAAYIDTLSEARKVLVEEAGSTLFTIAKDVKLQLEFNPAMVSEYRLIGYETRMLNREDFNNDKVDAGDIGAGHRVTALYEVTPTGSSAQQVDDLRYQSDRAETETDQSDEYGFLKIRYKLPDSDSSTLISTAITKDAEVSSIAQAPQSTRFAAAVAGFGQILRGGRYTGDFSHDDVIALALSAKGEDPFGYRAEFINLVRLAKSAAAIEPQRQ</sequence>
<dbReference type="CDD" id="cd01465">
    <property type="entry name" value="vWA_subgroup"/>
    <property type="match status" value="1"/>
</dbReference>
<keyword evidence="2" id="KW-0812">Transmembrane</keyword>
<comment type="caution">
    <text evidence="4">The sequence shown here is derived from an EMBL/GenBank/DDBJ whole genome shotgun (WGS) entry which is preliminary data.</text>
</comment>
<dbReference type="OrthoDB" id="9805121at2"/>
<feature type="region of interest" description="Disordered" evidence="1">
    <location>
        <begin position="128"/>
        <end position="195"/>
    </location>
</feature>
<dbReference type="InterPro" id="IPR021908">
    <property type="entry name" value="YfbK_C"/>
</dbReference>
<evidence type="ECO:0000259" key="3">
    <source>
        <dbReference type="PROSITE" id="PS50234"/>
    </source>
</evidence>
<dbReference type="RefSeq" id="WP_142894205.1">
    <property type="nucleotide sequence ID" value="NZ_ML660052.1"/>
</dbReference>
<accession>A0A545U123</accession>
<dbReference type="InterPro" id="IPR036465">
    <property type="entry name" value="vWFA_dom_sf"/>
</dbReference>
<dbReference type="AlphaFoldDB" id="A0A545U123"/>
<name>A0A545U123_9PROT</name>
<feature type="compositionally biased region" description="Low complexity" evidence="1">
    <location>
        <begin position="166"/>
        <end position="178"/>
    </location>
</feature>
<dbReference type="Gene3D" id="3.40.50.410">
    <property type="entry name" value="von Willebrand factor, type A domain"/>
    <property type="match status" value="1"/>
</dbReference>
<dbReference type="InterPro" id="IPR051266">
    <property type="entry name" value="CLCR"/>
</dbReference>